<dbReference type="Pfam" id="PF13638">
    <property type="entry name" value="PIN_4"/>
    <property type="match status" value="1"/>
</dbReference>
<keyword evidence="2" id="KW-0067">ATP-binding</keyword>
<accession>A0A3B1DX96</accession>
<dbReference type="SUPFAM" id="SSF52540">
    <property type="entry name" value="P-loop containing nucleoside triphosphate hydrolases"/>
    <property type="match status" value="1"/>
</dbReference>
<dbReference type="InterPro" id="IPR029060">
    <property type="entry name" value="PIN-like_dom_sf"/>
</dbReference>
<gene>
    <name evidence="5" type="ORF">MNBD_PLANCTO03-319</name>
</gene>
<name>A0A3B1DX96_9ZZZZ</name>
<organism evidence="5">
    <name type="scientific">hydrothermal vent metagenome</name>
    <dbReference type="NCBI Taxonomy" id="652676"/>
    <lineage>
        <taxon>unclassified sequences</taxon>
        <taxon>metagenomes</taxon>
        <taxon>ecological metagenomes</taxon>
    </lineage>
</organism>
<evidence type="ECO:0000256" key="3">
    <source>
        <dbReference type="ARBA" id="ARBA00046345"/>
    </source>
</evidence>
<dbReference type="SMART" id="SM00670">
    <property type="entry name" value="PINc"/>
    <property type="match status" value="1"/>
</dbReference>
<proteinExistence type="inferred from homology"/>
<evidence type="ECO:0000259" key="4">
    <source>
        <dbReference type="SMART" id="SM00670"/>
    </source>
</evidence>
<dbReference type="GO" id="GO:0005829">
    <property type="term" value="C:cytosol"/>
    <property type="evidence" value="ECO:0007669"/>
    <property type="project" value="TreeGrafter"/>
</dbReference>
<comment type="similarity">
    <text evidence="3">In the N-terminal section; belongs to the PINc/VapC protein family.</text>
</comment>
<feature type="domain" description="PIN" evidence="4">
    <location>
        <begin position="12"/>
        <end position="151"/>
    </location>
</feature>
<dbReference type="InterPro" id="IPR051451">
    <property type="entry name" value="PhoH2-like"/>
</dbReference>
<dbReference type="PANTHER" id="PTHR30473">
    <property type="entry name" value="PROTEIN PHOH"/>
    <property type="match status" value="1"/>
</dbReference>
<dbReference type="Gene3D" id="3.40.50.300">
    <property type="entry name" value="P-loop containing nucleotide triphosphate hydrolases"/>
    <property type="match status" value="1"/>
</dbReference>
<keyword evidence="1" id="KW-0547">Nucleotide-binding</keyword>
<dbReference type="InterPro" id="IPR003714">
    <property type="entry name" value="PhoH"/>
</dbReference>
<evidence type="ECO:0000256" key="2">
    <source>
        <dbReference type="ARBA" id="ARBA00022840"/>
    </source>
</evidence>
<dbReference type="CDD" id="cd09883">
    <property type="entry name" value="PIN_VapC_PhoHL-ATPase"/>
    <property type="match status" value="1"/>
</dbReference>
<dbReference type="EMBL" id="UOGK01000327">
    <property type="protein sequence ID" value="VAX40060.1"/>
    <property type="molecule type" value="Genomic_DNA"/>
</dbReference>
<reference evidence="5" key="1">
    <citation type="submission" date="2018-06" db="EMBL/GenBank/DDBJ databases">
        <authorList>
            <person name="Zhirakovskaya E."/>
        </authorList>
    </citation>
    <scope>NUCLEOTIDE SEQUENCE</scope>
</reference>
<dbReference type="Pfam" id="PF02562">
    <property type="entry name" value="PhoH"/>
    <property type="match status" value="1"/>
</dbReference>
<dbReference type="AlphaFoldDB" id="A0A3B1DX96"/>
<evidence type="ECO:0000256" key="1">
    <source>
        <dbReference type="ARBA" id="ARBA00022741"/>
    </source>
</evidence>
<dbReference type="GO" id="GO:0005524">
    <property type="term" value="F:ATP binding"/>
    <property type="evidence" value="ECO:0007669"/>
    <property type="project" value="UniProtKB-KW"/>
</dbReference>
<evidence type="ECO:0000313" key="5">
    <source>
        <dbReference type="EMBL" id="VAX40060.1"/>
    </source>
</evidence>
<sequence length="480" mass="52936">MTDANGTHDGRKHFVLDTNVLLHNPDALFVFEDNHVVIPFPVIEELDTMKRRDDDIGRSARHVIRHLDRLRLVGSLTDGVRWSEAPIGSLPKRAIGENGSSGSIRIDVKHHDRPDLLRAEMPDNEIIAVALDLKRDGHRVVFVSQDISARIKSDALGIVTEDFANQKVDADKLFAGWIEVEADGELIDDLYEDKMLACERLEPLLAATAADGSTYQRELVPNQFIVFHDSVDASHTGLARRAGDTGHIVPVTGPRKPVSGILARNLQQTMAFDLLLDDQVKFVTLLGSAGTGKTLVALAAGMAKALSEERYEKLLCARPIMPMGRDIGYLPGDKDEKLTAWMQPIFDNLTYLMSTRGAPHQSADSHSTEQRIEKLIADGTLVLEPLTYIRGRSIPHQFMIVDEAQNLTPHEVKTIASRVGEGTKLVLTGDIDQIDNPYLDQSSNGLSYAVEKMKGLSIVGHVTLVRSERSELASMAAERL</sequence>
<dbReference type="SUPFAM" id="SSF88723">
    <property type="entry name" value="PIN domain-like"/>
    <property type="match status" value="1"/>
</dbReference>
<dbReference type="InterPro" id="IPR002716">
    <property type="entry name" value="PIN_dom"/>
</dbReference>
<protein>
    <submittedName>
        <fullName evidence="5">Predicted ATPase related to phosphate starvation-inducible protein PhoH</fullName>
    </submittedName>
</protein>
<dbReference type="PANTHER" id="PTHR30473:SF2">
    <property type="entry name" value="PIN DOMAIN-CONTAINING PROTEIN"/>
    <property type="match status" value="1"/>
</dbReference>
<dbReference type="Gene3D" id="3.40.50.1010">
    <property type="entry name" value="5'-nuclease"/>
    <property type="match status" value="1"/>
</dbReference>
<dbReference type="FunFam" id="3.40.50.300:FF:000013">
    <property type="entry name" value="PhoH family ATPase"/>
    <property type="match status" value="1"/>
</dbReference>
<dbReference type="InterPro" id="IPR027417">
    <property type="entry name" value="P-loop_NTPase"/>
</dbReference>